<name>A0AAD3THC3_NEPGR</name>
<feature type="region of interest" description="Disordered" evidence="1">
    <location>
        <begin position="1"/>
        <end position="45"/>
    </location>
</feature>
<proteinExistence type="predicted"/>
<dbReference type="AlphaFoldDB" id="A0AAD3THC3"/>
<reference evidence="2" key="1">
    <citation type="submission" date="2023-05" db="EMBL/GenBank/DDBJ databases">
        <title>Nepenthes gracilis genome sequencing.</title>
        <authorList>
            <person name="Fukushima K."/>
        </authorList>
    </citation>
    <scope>NUCLEOTIDE SEQUENCE</scope>
    <source>
        <strain evidence="2">SING2019-196</strain>
    </source>
</reference>
<gene>
    <name evidence="2" type="ORF">Nepgr_031758</name>
</gene>
<evidence type="ECO:0000313" key="3">
    <source>
        <dbReference type="Proteomes" id="UP001279734"/>
    </source>
</evidence>
<evidence type="ECO:0000256" key="1">
    <source>
        <dbReference type="SAM" id="MobiDB-lite"/>
    </source>
</evidence>
<evidence type="ECO:0000313" key="2">
    <source>
        <dbReference type="EMBL" id="GMH29915.1"/>
    </source>
</evidence>
<comment type="caution">
    <text evidence="2">The sequence shown here is derived from an EMBL/GenBank/DDBJ whole genome shotgun (WGS) entry which is preliminary data.</text>
</comment>
<keyword evidence="3" id="KW-1185">Reference proteome</keyword>
<dbReference type="Proteomes" id="UP001279734">
    <property type="component" value="Unassembled WGS sequence"/>
</dbReference>
<protein>
    <submittedName>
        <fullName evidence="2">Uncharacterized protein</fullName>
    </submittedName>
</protein>
<organism evidence="2 3">
    <name type="scientific">Nepenthes gracilis</name>
    <name type="common">Slender pitcher plant</name>
    <dbReference type="NCBI Taxonomy" id="150966"/>
    <lineage>
        <taxon>Eukaryota</taxon>
        <taxon>Viridiplantae</taxon>
        <taxon>Streptophyta</taxon>
        <taxon>Embryophyta</taxon>
        <taxon>Tracheophyta</taxon>
        <taxon>Spermatophyta</taxon>
        <taxon>Magnoliopsida</taxon>
        <taxon>eudicotyledons</taxon>
        <taxon>Gunneridae</taxon>
        <taxon>Pentapetalae</taxon>
        <taxon>Caryophyllales</taxon>
        <taxon>Nepenthaceae</taxon>
        <taxon>Nepenthes</taxon>
    </lineage>
</organism>
<dbReference type="EMBL" id="BSYO01000037">
    <property type="protein sequence ID" value="GMH29915.1"/>
    <property type="molecule type" value="Genomic_DNA"/>
</dbReference>
<sequence length="73" mass="8085">MTGIGRQQAAVQQTSEHPQQHWIKRSITSKASSKNHRTARGQRTTRCCSFSIWKLQAGQLNLATEPPPPGMTA</sequence>
<accession>A0AAD3THC3</accession>